<evidence type="ECO:0008006" key="3">
    <source>
        <dbReference type="Google" id="ProtNLM"/>
    </source>
</evidence>
<evidence type="ECO:0000313" key="1">
    <source>
        <dbReference type="EMBL" id="MFC0393618.1"/>
    </source>
</evidence>
<sequence length="211" mass="25449">MANPFVNKKKVRGWKRRIREVEEWKRNYLNLDFEELNLSQRKYVKIWLDPWSRLIKRTPPVWFSRIILQALLDIYKAWYEKLEELGEPFYLKIWLFNPNFSHSQVVCAIGDALHYYDNTFDKGTYKKDFPANLSNIPDVRLFDWEQCIDSNMYWESELQENIADGYETIANYNNIVRRSYERGQMKLSYGDDTFYKIKVGDIWLGSVPKTN</sequence>
<accession>A0ABV6JCG9</accession>
<organism evidence="1 2">
    <name type="scientific">Paenibacillus mendelii</name>
    <dbReference type="NCBI Taxonomy" id="206163"/>
    <lineage>
        <taxon>Bacteria</taxon>
        <taxon>Bacillati</taxon>
        <taxon>Bacillota</taxon>
        <taxon>Bacilli</taxon>
        <taxon>Bacillales</taxon>
        <taxon>Paenibacillaceae</taxon>
        <taxon>Paenibacillus</taxon>
    </lineage>
</organism>
<keyword evidence="2" id="KW-1185">Reference proteome</keyword>
<comment type="caution">
    <text evidence="1">The sequence shown here is derived from an EMBL/GenBank/DDBJ whole genome shotgun (WGS) entry which is preliminary data.</text>
</comment>
<evidence type="ECO:0000313" key="2">
    <source>
        <dbReference type="Proteomes" id="UP001589818"/>
    </source>
</evidence>
<protein>
    <recommendedName>
        <fullName evidence="3">DUF3916 domain-containing protein</fullName>
    </recommendedName>
</protein>
<dbReference type="RefSeq" id="WP_204820690.1">
    <property type="nucleotide sequence ID" value="NZ_JANHOF010000008.1"/>
</dbReference>
<dbReference type="EMBL" id="JBHLVF010000034">
    <property type="protein sequence ID" value="MFC0393618.1"/>
    <property type="molecule type" value="Genomic_DNA"/>
</dbReference>
<dbReference type="Proteomes" id="UP001589818">
    <property type="component" value="Unassembled WGS sequence"/>
</dbReference>
<proteinExistence type="predicted"/>
<gene>
    <name evidence="1" type="ORF">ACFFJ8_19885</name>
</gene>
<name>A0ABV6JCG9_9BACL</name>
<reference evidence="1 2" key="1">
    <citation type="submission" date="2024-09" db="EMBL/GenBank/DDBJ databases">
        <authorList>
            <person name="Sun Q."/>
            <person name="Mori K."/>
        </authorList>
    </citation>
    <scope>NUCLEOTIDE SEQUENCE [LARGE SCALE GENOMIC DNA]</scope>
    <source>
        <strain evidence="1 2">CCM 4839</strain>
    </source>
</reference>